<comment type="caution">
    <text evidence="2">The sequence shown here is derived from an EMBL/GenBank/DDBJ whole genome shotgun (WGS) entry which is preliminary data.</text>
</comment>
<dbReference type="EMBL" id="JAJJMB010015809">
    <property type="protein sequence ID" value="KAI3851907.1"/>
    <property type="molecule type" value="Genomic_DNA"/>
</dbReference>
<evidence type="ECO:0000313" key="3">
    <source>
        <dbReference type="Proteomes" id="UP001202328"/>
    </source>
</evidence>
<evidence type="ECO:0000313" key="2">
    <source>
        <dbReference type="EMBL" id="KAI3851907.1"/>
    </source>
</evidence>
<reference evidence="2" key="1">
    <citation type="submission" date="2022-04" db="EMBL/GenBank/DDBJ databases">
        <title>A functionally conserved STORR gene fusion in Papaver species that diverged 16.8 million years ago.</title>
        <authorList>
            <person name="Catania T."/>
        </authorList>
    </citation>
    <scope>NUCLEOTIDE SEQUENCE</scope>
    <source>
        <strain evidence="2">S-188037</strain>
    </source>
</reference>
<dbReference type="Proteomes" id="UP001202328">
    <property type="component" value="Unassembled WGS sequence"/>
</dbReference>
<sequence>MASIHDAPFSDMPGIHRMRELSPEEEKEIKKNLKTAKAAGRPFKRDATKIKGYDWLLDSPREMRQCVFMIPGEGSQCTASGGMLVVLQLCLSIVISGNHFNINVLS</sequence>
<gene>
    <name evidence="2" type="ORF">MKW98_019906</name>
</gene>
<dbReference type="AlphaFoldDB" id="A0AAD4S1E3"/>
<organism evidence="2 3">
    <name type="scientific">Papaver atlanticum</name>
    <dbReference type="NCBI Taxonomy" id="357466"/>
    <lineage>
        <taxon>Eukaryota</taxon>
        <taxon>Viridiplantae</taxon>
        <taxon>Streptophyta</taxon>
        <taxon>Embryophyta</taxon>
        <taxon>Tracheophyta</taxon>
        <taxon>Spermatophyta</taxon>
        <taxon>Magnoliopsida</taxon>
        <taxon>Ranunculales</taxon>
        <taxon>Papaveraceae</taxon>
        <taxon>Papaveroideae</taxon>
        <taxon>Papaver</taxon>
    </lineage>
</organism>
<feature type="compositionally biased region" description="Basic and acidic residues" evidence="1">
    <location>
        <begin position="17"/>
        <end position="28"/>
    </location>
</feature>
<protein>
    <submittedName>
        <fullName evidence="2">Uncharacterized protein</fullName>
    </submittedName>
</protein>
<evidence type="ECO:0000256" key="1">
    <source>
        <dbReference type="SAM" id="MobiDB-lite"/>
    </source>
</evidence>
<name>A0AAD4S1E3_9MAGN</name>
<accession>A0AAD4S1E3</accession>
<proteinExistence type="predicted"/>
<feature type="region of interest" description="Disordered" evidence="1">
    <location>
        <begin position="1"/>
        <end position="28"/>
    </location>
</feature>
<keyword evidence="3" id="KW-1185">Reference proteome</keyword>